<accession>A0A1H1Q5T4</accession>
<evidence type="ECO:0000256" key="3">
    <source>
        <dbReference type="ARBA" id="ARBA00022898"/>
    </source>
</evidence>
<dbReference type="UniPathway" id="UPA00253">
    <property type="reaction ID" value="UER00329"/>
</dbReference>
<protein>
    <recommendedName>
        <fullName evidence="4">Kynureninase</fullName>
        <ecNumber evidence="4">3.7.1.3</ecNumber>
    </recommendedName>
</protein>
<gene>
    <name evidence="5" type="ORF">SAMN04489812_1138</name>
</gene>
<dbReference type="InterPro" id="IPR015422">
    <property type="entry name" value="PyrdxlP-dep_Trfase_small"/>
</dbReference>
<evidence type="ECO:0000256" key="1">
    <source>
        <dbReference type="ARBA" id="ARBA00022642"/>
    </source>
</evidence>
<comment type="catalytic activity">
    <reaction evidence="4">
        <text>3-hydroxy-L-kynurenine + H2O = 3-hydroxyanthranilate + L-alanine + H(+)</text>
        <dbReference type="Rhea" id="RHEA:25143"/>
        <dbReference type="ChEBI" id="CHEBI:15377"/>
        <dbReference type="ChEBI" id="CHEBI:15378"/>
        <dbReference type="ChEBI" id="CHEBI:36559"/>
        <dbReference type="ChEBI" id="CHEBI:57972"/>
        <dbReference type="ChEBI" id="CHEBI:58125"/>
        <dbReference type="EC" id="3.7.1.3"/>
    </reaction>
</comment>
<dbReference type="OrthoDB" id="9812626at2"/>
<comment type="pathway">
    <text evidence="4">Cofactor biosynthesis; NAD(+) biosynthesis; quinolinate from L-kynurenine: step 2/3.</text>
</comment>
<evidence type="ECO:0000313" key="6">
    <source>
        <dbReference type="Proteomes" id="UP000199103"/>
    </source>
</evidence>
<dbReference type="PANTHER" id="PTHR14084">
    <property type="entry name" value="KYNURENINASE"/>
    <property type="match status" value="1"/>
</dbReference>
<dbReference type="GO" id="GO:0043420">
    <property type="term" value="P:anthranilate metabolic process"/>
    <property type="evidence" value="ECO:0007669"/>
    <property type="project" value="TreeGrafter"/>
</dbReference>
<dbReference type="InterPro" id="IPR015421">
    <property type="entry name" value="PyrdxlP-dep_Trfase_major"/>
</dbReference>
<dbReference type="UniPathway" id="UPA00334">
    <property type="reaction ID" value="UER00455"/>
</dbReference>
<proteinExistence type="inferred from homology"/>
<keyword evidence="2 4" id="KW-0378">Hydrolase</keyword>
<sequence length="406" mass="43755">MTVTSLQTSAAELDAADPLAWCRHEFSGEVRAYLDGNSLGRPPREAAVRLAAVVEHDWGNRLIRSWDEQWFALPLELGDRLGRLTLGAAAGQTVIGDSTTVMLYKLLRAAVDAAPDGRNVIVVDRENFPTDRYIVESVASERGFTVRWLEPDPVAGVTPDLLAAALADDVAVVTLSHVAYKSGFVADLPTITEQVHRAGAVVLWDLCHSVGLLDVRLDDADVDLAVGCGYKFLCGGPGAPAFGYVAARLQDRLTQPIQGWMGHADAFAMGQGWSPGPGMRRFLSGTPPILAMIPLTASLDLIERARITTISDKARRLGRFAIEATDTLLAGHGVTVSSPREDALRGGHVTISHPAFREVTRRLWEADVIPDFRNPDGIRLGLAPLTTSFGEVLDAVASIGELLSRR</sequence>
<dbReference type="EC" id="3.7.1.3" evidence="4"/>
<dbReference type="InterPro" id="IPR015424">
    <property type="entry name" value="PyrdxlP-dep_Trfase"/>
</dbReference>
<keyword evidence="3 4" id="KW-0663">Pyridoxal phosphate</keyword>
<dbReference type="SUPFAM" id="SSF53383">
    <property type="entry name" value="PLP-dependent transferases"/>
    <property type="match status" value="1"/>
</dbReference>
<keyword evidence="1 4" id="KW-0662">Pyridine nucleotide biosynthesis</keyword>
<dbReference type="Gene3D" id="3.40.640.10">
    <property type="entry name" value="Type I PLP-dependent aspartate aminotransferase-like (Major domain)"/>
    <property type="match status" value="1"/>
</dbReference>
<dbReference type="GO" id="GO:0019441">
    <property type="term" value="P:L-tryptophan catabolic process to kynurenine"/>
    <property type="evidence" value="ECO:0007669"/>
    <property type="project" value="TreeGrafter"/>
</dbReference>
<comment type="function">
    <text evidence="4">Catalyzes the cleavage of L-kynurenine (L-Kyn) and L-3-hydroxykynurenine (L-3OHKyn) into anthranilic acid (AA) and 3-hydroxyanthranilic acid (3-OHAA), respectively.</text>
</comment>
<comment type="similarity">
    <text evidence="4">Belongs to the kynureninase family.</text>
</comment>
<dbReference type="EMBL" id="LT629772">
    <property type="protein sequence ID" value="SDS18359.1"/>
    <property type="molecule type" value="Genomic_DNA"/>
</dbReference>
<dbReference type="InterPro" id="IPR010111">
    <property type="entry name" value="Kynureninase"/>
</dbReference>
<comment type="pathway">
    <text evidence="4">Amino-acid degradation; L-kynurenine degradation; L-alanine and anthranilate from L-kynurenine: step 1/1.</text>
</comment>
<evidence type="ECO:0000256" key="2">
    <source>
        <dbReference type="ARBA" id="ARBA00022801"/>
    </source>
</evidence>
<dbReference type="Pfam" id="PF22580">
    <property type="entry name" value="KYNU_C"/>
    <property type="match status" value="1"/>
</dbReference>
<dbReference type="RefSeq" id="WP_091521188.1">
    <property type="nucleotide sequence ID" value="NZ_LT629772.1"/>
</dbReference>
<dbReference type="GO" id="GO:0030170">
    <property type="term" value="F:pyridoxal phosphate binding"/>
    <property type="evidence" value="ECO:0007669"/>
    <property type="project" value="InterPro"/>
</dbReference>
<comment type="cofactor">
    <cofactor evidence="4">
        <name>pyridoxal 5'-phosphate</name>
        <dbReference type="ChEBI" id="CHEBI:597326"/>
    </cofactor>
</comment>
<name>A0A1H1Q5T4_9ACTN</name>
<dbReference type="GO" id="GO:0097053">
    <property type="term" value="P:L-kynurenine catabolic process"/>
    <property type="evidence" value="ECO:0007669"/>
    <property type="project" value="UniProtKB-UniPathway"/>
</dbReference>
<organism evidence="5 6">
    <name type="scientific">Microlunatus soli</name>
    <dbReference type="NCBI Taxonomy" id="630515"/>
    <lineage>
        <taxon>Bacteria</taxon>
        <taxon>Bacillati</taxon>
        <taxon>Actinomycetota</taxon>
        <taxon>Actinomycetes</taxon>
        <taxon>Propionibacteriales</taxon>
        <taxon>Propionibacteriaceae</taxon>
        <taxon>Microlunatus</taxon>
    </lineage>
</organism>
<dbReference type="PANTHER" id="PTHR14084:SF0">
    <property type="entry name" value="KYNURENINASE"/>
    <property type="match status" value="1"/>
</dbReference>
<dbReference type="Proteomes" id="UP000199103">
    <property type="component" value="Chromosome I"/>
</dbReference>
<dbReference type="Gene3D" id="3.90.1150.10">
    <property type="entry name" value="Aspartate Aminotransferase, domain 1"/>
    <property type="match status" value="1"/>
</dbReference>
<evidence type="ECO:0000256" key="4">
    <source>
        <dbReference type="PIRNR" id="PIRNR038800"/>
    </source>
</evidence>
<comment type="catalytic activity">
    <reaction evidence="4">
        <text>L-kynurenine + H2O = anthranilate + L-alanine + H(+)</text>
        <dbReference type="Rhea" id="RHEA:16813"/>
        <dbReference type="ChEBI" id="CHEBI:15377"/>
        <dbReference type="ChEBI" id="CHEBI:15378"/>
        <dbReference type="ChEBI" id="CHEBI:16567"/>
        <dbReference type="ChEBI" id="CHEBI:57959"/>
        <dbReference type="ChEBI" id="CHEBI:57972"/>
        <dbReference type="EC" id="3.7.1.3"/>
    </reaction>
</comment>
<comment type="subunit">
    <text evidence="4">Homodimer.</text>
</comment>
<evidence type="ECO:0000313" key="5">
    <source>
        <dbReference type="EMBL" id="SDS18359.1"/>
    </source>
</evidence>
<dbReference type="GO" id="GO:0005737">
    <property type="term" value="C:cytoplasm"/>
    <property type="evidence" value="ECO:0007669"/>
    <property type="project" value="InterPro"/>
</dbReference>
<dbReference type="AlphaFoldDB" id="A0A1H1Q5T4"/>
<dbReference type="GO" id="GO:0030429">
    <property type="term" value="F:kynureninase activity"/>
    <property type="evidence" value="ECO:0007669"/>
    <property type="project" value="UniProtKB-EC"/>
</dbReference>
<dbReference type="PIRSF" id="PIRSF038800">
    <property type="entry name" value="KYNU"/>
    <property type="match status" value="1"/>
</dbReference>
<reference evidence="5 6" key="1">
    <citation type="submission" date="2016-10" db="EMBL/GenBank/DDBJ databases">
        <authorList>
            <person name="de Groot N.N."/>
        </authorList>
    </citation>
    <scope>NUCLEOTIDE SEQUENCE [LARGE SCALE GENOMIC DNA]</scope>
    <source>
        <strain evidence="5 6">DSM 21800</strain>
    </source>
</reference>
<dbReference type="GO" id="GO:0009435">
    <property type="term" value="P:NAD+ biosynthetic process"/>
    <property type="evidence" value="ECO:0007669"/>
    <property type="project" value="UniProtKB-UniPathway"/>
</dbReference>
<dbReference type="STRING" id="630515.SAMN04489812_1138"/>
<keyword evidence="6" id="KW-1185">Reference proteome</keyword>